<feature type="region of interest" description="Disordered" evidence="8">
    <location>
        <begin position="108"/>
        <end position="320"/>
    </location>
</feature>
<evidence type="ECO:0000256" key="3">
    <source>
        <dbReference type="ARBA" id="ARBA00022553"/>
    </source>
</evidence>
<feature type="compositionally biased region" description="Acidic residues" evidence="8">
    <location>
        <begin position="214"/>
        <end position="223"/>
    </location>
</feature>
<dbReference type="InterPro" id="IPR019194">
    <property type="entry name" value="Tscrpt_elong_fac_Eaf_N"/>
</dbReference>
<keyword evidence="5" id="KW-0010">Activator</keyword>
<gene>
    <name evidence="10" type="ORF">POJ06DRAFT_255392</name>
</gene>
<keyword evidence="10" id="KW-0648">Protein biosynthesis</keyword>
<dbReference type="GO" id="GO:0006368">
    <property type="term" value="P:transcription elongation by RNA polymerase II"/>
    <property type="evidence" value="ECO:0007669"/>
    <property type="project" value="InterPro"/>
</dbReference>
<proteinExistence type="inferred from homology"/>
<comment type="similarity">
    <text evidence="2">Belongs to the EAF family.</text>
</comment>
<evidence type="ECO:0000313" key="11">
    <source>
        <dbReference type="Proteomes" id="UP001217417"/>
    </source>
</evidence>
<feature type="compositionally biased region" description="Polar residues" evidence="8">
    <location>
        <begin position="110"/>
        <end position="125"/>
    </location>
</feature>
<keyword evidence="7" id="KW-0539">Nucleus</keyword>
<sequence>MISPSDQGEYPVRTGIGFGKHQSNSAQAFELKYNFKPDSIDDSRPSTLTRSGLEFTLESPGIQNGESFFFNGQHSETKDIDCLLVYDKETESFVLHHVSGIIRLKPQRSAPRQWNTEAPTNGYHQSQSSSSISSSANSPAKPTTLKVPKDERVIELPSLEDEPDVEYNSQPEPESRFDGGPESEPTANANANAKTGADVPPSPRIARRQPTPVSDEDESDADDNNLPGNVPTRVPTRAPVQNVDGTSSDEDDDGDINMTNVPPQNREVESSDEDAEDVPPPPRHAQVSLRSVTARAPISLRGYTGGGRVEDDISSSSEEE</sequence>
<keyword evidence="3" id="KW-0597">Phosphoprotein</keyword>
<dbReference type="EMBL" id="JARPMG010000006">
    <property type="protein sequence ID" value="KAJ8100097.1"/>
    <property type="molecule type" value="Genomic_DNA"/>
</dbReference>
<dbReference type="GO" id="GO:0032783">
    <property type="term" value="C:super elongation complex"/>
    <property type="evidence" value="ECO:0007669"/>
    <property type="project" value="InterPro"/>
</dbReference>
<dbReference type="GeneID" id="80883056"/>
<evidence type="ECO:0000256" key="6">
    <source>
        <dbReference type="ARBA" id="ARBA00023163"/>
    </source>
</evidence>
<feature type="compositionally biased region" description="Low complexity" evidence="8">
    <location>
        <begin position="126"/>
        <end position="138"/>
    </location>
</feature>
<comment type="caution">
    <text evidence="10">The sequence shown here is derived from an EMBL/GenBank/DDBJ whole genome shotgun (WGS) entry which is preliminary data.</text>
</comment>
<evidence type="ECO:0000256" key="5">
    <source>
        <dbReference type="ARBA" id="ARBA00023159"/>
    </source>
</evidence>
<keyword evidence="11" id="KW-1185">Reference proteome</keyword>
<evidence type="ECO:0000256" key="2">
    <source>
        <dbReference type="ARBA" id="ARBA00007798"/>
    </source>
</evidence>
<keyword evidence="6" id="KW-0804">Transcription</keyword>
<evidence type="ECO:0000256" key="1">
    <source>
        <dbReference type="ARBA" id="ARBA00004123"/>
    </source>
</evidence>
<dbReference type="GO" id="GO:0003711">
    <property type="term" value="F:transcription elongation factor activity"/>
    <property type="evidence" value="ECO:0007669"/>
    <property type="project" value="TreeGrafter"/>
</dbReference>
<keyword evidence="4" id="KW-0805">Transcription regulation</keyword>
<dbReference type="InterPro" id="IPR027093">
    <property type="entry name" value="EAF_fam"/>
</dbReference>
<evidence type="ECO:0000256" key="4">
    <source>
        <dbReference type="ARBA" id="ARBA00023015"/>
    </source>
</evidence>
<dbReference type="GO" id="GO:0003746">
    <property type="term" value="F:translation elongation factor activity"/>
    <property type="evidence" value="ECO:0007669"/>
    <property type="project" value="UniProtKB-KW"/>
</dbReference>
<feature type="domain" description="Transcription elongation factor Eaf N-terminal" evidence="9">
    <location>
        <begin position="10"/>
        <end position="109"/>
    </location>
</feature>
<dbReference type="PANTHER" id="PTHR15970:SF2">
    <property type="entry name" value="ELL-ASSOCIATED FACTOR EAF"/>
    <property type="match status" value="1"/>
</dbReference>
<protein>
    <submittedName>
        <fullName evidence="10">RNA polymerase II transcription elongation factor-domain-containing protein</fullName>
    </submittedName>
</protein>
<dbReference type="AlphaFoldDB" id="A0AAD7QUR6"/>
<reference evidence="10" key="1">
    <citation type="submission" date="2023-03" db="EMBL/GenBank/DDBJ databases">
        <title>Near-Complete genome sequence of Lipomyces tetrasporous NRRL Y-64009, an oleaginous yeast capable of growing on lignocellulosic hydrolysates.</title>
        <authorList>
            <consortium name="Lawrence Berkeley National Laboratory"/>
            <person name="Jagtap S.S."/>
            <person name="Liu J.-J."/>
            <person name="Walukiewicz H.E."/>
            <person name="Pangilinan J."/>
            <person name="Lipzen A."/>
            <person name="Ahrendt S."/>
            <person name="Koriabine M."/>
            <person name="Cobaugh K."/>
            <person name="Salamov A."/>
            <person name="Yoshinaga Y."/>
            <person name="Ng V."/>
            <person name="Daum C."/>
            <person name="Grigoriev I.V."/>
            <person name="Slininger P.J."/>
            <person name="Dien B.S."/>
            <person name="Jin Y.-S."/>
            <person name="Rao C.V."/>
        </authorList>
    </citation>
    <scope>NUCLEOTIDE SEQUENCE</scope>
    <source>
        <strain evidence="10">NRRL Y-64009</strain>
    </source>
</reference>
<dbReference type="PANTHER" id="PTHR15970">
    <property type="entry name" value="ELL-ASSOCIATED FACTOR EAF"/>
    <property type="match status" value="1"/>
</dbReference>
<accession>A0AAD7QUR6</accession>
<dbReference type="Proteomes" id="UP001217417">
    <property type="component" value="Unassembled WGS sequence"/>
</dbReference>
<dbReference type="Pfam" id="PF09816">
    <property type="entry name" value="EAF"/>
    <property type="match status" value="1"/>
</dbReference>
<evidence type="ECO:0000256" key="8">
    <source>
        <dbReference type="SAM" id="MobiDB-lite"/>
    </source>
</evidence>
<name>A0AAD7QUR6_9ASCO</name>
<evidence type="ECO:0000313" key="10">
    <source>
        <dbReference type="EMBL" id="KAJ8100097.1"/>
    </source>
</evidence>
<evidence type="ECO:0000256" key="7">
    <source>
        <dbReference type="ARBA" id="ARBA00023242"/>
    </source>
</evidence>
<dbReference type="RefSeq" id="XP_056043547.1">
    <property type="nucleotide sequence ID" value="XM_056187890.1"/>
</dbReference>
<comment type="subcellular location">
    <subcellularLocation>
        <location evidence="1">Nucleus</location>
    </subcellularLocation>
</comment>
<evidence type="ECO:0000259" key="9">
    <source>
        <dbReference type="Pfam" id="PF09816"/>
    </source>
</evidence>
<organism evidence="10 11">
    <name type="scientific">Lipomyces tetrasporus</name>
    <dbReference type="NCBI Taxonomy" id="54092"/>
    <lineage>
        <taxon>Eukaryota</taxon>
        <taxon>Fungi</taxon>
        <taxon>Dikarya</taxon>
        <taxon>Ascomycota</taxon>
        <taxon>Saccharomycotina</taxon>
        <taxon>Lipomycetes</taxon>
        <taxon>Lipomycetales</taxon>
        <taxon>Lipomycetaceae</taxon>
        <taxon>Lipomyces</taxon>
    </lineage>
</organism>
<keyword evidence="10" id="KW-0251">Elongation factor</keyword>